<comment type="caution">
    <text evidence="2">The sequence shown here is derived from an EMBL/GenBank/DDBJ whole genome shotgun (WGS) entry which is preliminary data.</text>
</comment>
<evidence type="ECO:0000313" key="2">
    <source>
        <dbReference type="EMBL" id="GBM02428.1"/>
    </source>
</evidence>
<keyword evidence="3" id="KW-1185">Reference proteome</keyword>
<name>A0A4Y2CF60_ARAVE</name>
<evidence type="ECO:0000313" key="3">
    <source>
        <dbReference type="Proteomes" id="UP000499080"/>
    </source>
</evidence>
<organism evidence="2 3">
    <name type="scientific">Araneus ventricosus</name>
    <name type="common">Orbweaver spider</name>
    <name type="synonym">Epeira ventricosa</name>
    <dbReference type="NCBI Taxonomy" id="182803"/>
    <lineage>
        <taxon>Eukaryota</taxon>
        <taxon>Metazoa</taxon>
        <taxon>Ecdysozoa</taxon>
        <taxon>Arthropoda</taxon>
        <taxon>Chelicerata</taxon>
        <taxon>Arachnida</taxon>
        <taxon>Araneae</taxon>
        <taxon>Araneomorphae</taxon>
        <taxon>Entelegynae</taxon>
        <taxon>Araneoidea</taxon>
        <taxon>Araneidae</taxon>
        <taxon>Araneus</taxon>
    </lineage>
</organism>
<reference evidence="2 3" key="1">
    <citation type="journal article" date="2019" name="Sci. Rep.">
        <title>Orb-weaving spider Araneus ventricosus genome elucidates the spidroin gene catalogue.</title>
        <authorList>
            <person name="Kono N."/>
            <person name="Nakamura H."/>
            <person name="Ohtoshi R."/>
            <person name="Moran D.A.P."/>
            <person name="Shinohara A."/>
            <person name="Yoshida Y."/>
            <person name="Fujiwara M."/>
            <person name="Mori M."/>
            <person name="Tomita M."/>
            <person name="Arakawa K."/>
        </authorList>
    </citation>
    <scope>NUCLEOTIDE SEQUENCE [LARGE SCALE GENOMIC DNA]</scope>
</reference>
<dbReference type="EMBL" id="BGPR01000180">
    <property type="protein sequence ID" value="GBM02428.1"/>
    <property type="molecule type" value="Genomic_DNA"/>
</dbReference>
<dbReference type="Proteomes" id="UP000499080">
    <property type="component" value="Unassembled WGS sequence"/>
</dbReference>
<protein>
    <submittedName>
        <fullName evidence="2">Uncharacterized protein</fullName>
    </submittedName>
</protein>
<proteinExistence type="predicted"/>
<evidence type="ECO:0000256" key="1">
    <source>
        <dbReference type="SAM" id="MobiDB-lite"/>
    </source>
</evidence>
<feature type="region of interest" description="Disordered" evidence="1">
    <location>
        <begin position="117"/>
        <end position="139"/>
    </location>
</feature>
<sequence length="139" mass="16303">MIEEARREVILAMKTSHILGEDLVEARSDNLLEILEEEDLLLEAMVALLVLDIRLESLHHLSIPVFVHFREVASDTIILTELKEEACRLEREMLKLEQAKQRMEREQLEMEREKLCRQSRMSHPAKRPFNWRVGGPPHA</sequence>
<gene>
    <name evidence="2" type="ORF">AVEN_76480_1</name>
</gene>
<accession>A0A4Y2CF60</accession>
<dbReference type="AlphaFoldDB" id="A0A4Y2CF60"/>